<dbReference type="InterPro" id="IPR000172">
    <property type="entry name" value="GMC_OxRdtase_N"/>
</dbReference>
<dbReference type="PROSITE" id="PS00624">
    <property type="entry name" value="GMC_OXRED_2"/>
    <property type="match status" value="1"/>
</dbReference>
<keyword evidence="4" id="KW-0732">Signal</keyword>
<gene>
    <name evidence="6" type="ORF">QBC37DRAFT_443170</name>
</gene>
<dbReference type="GO" id="GO:0016614">
    <property type="term" value="F:oxidoreductase activity, acting on CH-OH group of donors"/>
    <property type="evidence" value="ECO:0007669"/>
    <property type="project" value="InterPro"/>
</dbReference>
<reference evidence="6" key="1">
    <citation type="journal article" date="2023" name="Mol. Phylogenet. Evol.">
        <title>Genome-scale phylogeny and comparative genomics of the fungal order Sordariales.</title>
        <authorList>
            <person name="Hensen N."/>
            <person name="Bonometti L."/>
            <person name="Westerberg I."/>
            <person name="Brannstrom I.O."/>
            <person name="Guillou S."/>
            <person name="Cros-Aarteil S."/>
            <person name="Calhoun S."/>
            <person name="Haridas S."/>
            <person name="Kuo A."/>
            <person name="Mondo S."/>
            <person name="Pangilinan J."/>
            <person name="Riley R."/>
            <person name="LaButti K."/>
            <person name="Andreopoulos B."/>
            <person name="Lipzen A."/>
            <person name="Chen C."/>
            <person name="Yan M."/>
            <person name="Daum C."/>
            <person name="Ng V."/>
            <person name="Clum A."/>
            <person name="Steindorff A."/>
            <person name="Ohm R.A."/>
            <person name="Martin F."/>
            <person name="Silar P."/>
            <person name="Natvig D.O."/>
            <person name="Lalanne C."/>
            <person name="Gautier V."/>
            <person name="Ament-Velasquez S.L."/>
            <person name="Kruys A."/>
            <person name="Hutchinson M.I."/>
            <person name="Powell A.J."/>
            <person name="Barry K."/>
            <person name="Miller A.N."/>
            <person name="Grigoriev I.V."/>
            <person name="Debuchy R."/>
            <person name="Gladieux P."/>
            <person name="Hiltunen Thoren M."/>
            <person name="Johannesson H."/>
        </authorList>
    </citation>
    <scope>NUCLEOTIDE SEQUENCE</scope>
    <source>
        <strain evidence="6">PSN293</strain>
    </source>
</reference>
<accession>A0AAN6XZC2</accession>
<feature type="signal peptide" evidence="4">
    <location>
        <begin position="1"/>
        <end position="20"/>
    </location>
</feature>
<dbReference type="InterPro" id="IPR007867">
    <property type="entry name" value="GMC_OxRtase_C"/>
</dbReference>
<protein>
    <recommendedName>
        <fullName evidence="5">Glucose-methanol-choline oxidoreductase N-terminal domain-containing protein</fullName>
    </recommendedName>
</protein>
<feature type="binding site" evidence="3">
    <location>
        <position position="104"/>
    </location>
    <ligand>
        <name>FAD</name>
        <dbReference type="ChEBI" id="CHEBI:57692"/>
    </ligand>
</feature>
<feature type="active site" description="Proton acceptor" evidence="2">
    <location>
        <position position="577"/>
    </location>
</feature>
<comment type="similarity">
    <text evidence="1">Belongs to the GMC oxidoreductase family.</text>
</comment>
<evidence type="ECO:0000256" key="4">
    <source>
        <dbReference type="SAM" id="SignalP"/>
    </source>
</evidence>
<evidence type="ECO:0000256" key="1">
    <source>
        <dbReference type="ARBA" id="ARBA00010790"/>
    </source>
</evidence>
<proteinExistence type="inferred from homology"/>
<dbReference type="GO" id="GO:0050660">
    <property type="term" value="F:flavin adenine dinucleotide binding"/>
    <property type="evidence" value="ECO:0007669"/>
    <property type="project" value="InterPro"/>
</dbReference>
<dbReference type="SUPFAM" id="SSF51905">
    <property type="entry name" value="FAD/NAD(P)-binding domain"/>
    <property type="match status" value="1"/>
</dbReference>
<sequence>MLNPSSLGLVLLAVVGIADAAKDPDYIIVGGGTAGLALATRLSLGLPKANILVIEAGPAAPDEVRINVPGLRGSTLGSEYDWGFATVPQPPLNGRTVDVNRGKVLGGSAALNYLCYDRASEAEYDSWGDLIDSSQWSFNKIFKAMLKSENYTSPDDGNKHGKSGPIRSTYNRLVPSFLSTWKPTLKKLGVPINDAGSLSGDPIGVSFQTTNIDPTKYTRSNSFNSYLPLAGRNLVVRPNTRVAKVEFAKRPKPNAPLRAIGVILEDGTKISATTEVILSAGSIQSPGLLELSGIGQSSLLKKAGIPVLQDLPSVGENYQDHIRLSNVYRLKANTPSFDPMIFENSGPFATQQFQLWLDNKISWYDYTSTAYSFMNWQQIFGGNKTAVSALTKLAQSAAQKKNVVDSTKLSYLSDSSVPQMEIIMEANFVGAFAYPGGNYTTLLSSLMHPMSRGSVHINPSSPTINTKPVIDPNYLSNEYDLQALIAGSKFARKIATTEPFKSIWEGVEVEPGPNVNTEEEWRAFAKSTMGSFYHPVGTCAMLPAKDGGVVDADLKVYGTDNLRVVDCSVIPVLPSAHIQTAAYGIAEIAAELVVKEGKKKF</sequence>
<dbReference type="InterPro" id="IPR036188">
    <property type="entry name" value="FAD/NAD-bd_sf"/>
</dbReference>
<dbReference type="Gene3D" id="3.50.50.60">
    <property type="entry name" value="FAD/NAD(P)-binding domain"/>
    <property type="match status" value="1"/>
</dbReference>
<feature type="domain" description="Glucose-methanol-choline oxidoreductase N-terminal" evidence="5">
    <location>
        <begin position="281"/>
        <end position="295"/>
    </location>
</feature>
<feature type="active site" description="Proton donor" evidence="2">
    <location>
        <position position="534"/>
    </location>
</feature>
<dbReference type="PIRSF" id="PIRSF000137">
    <property type="entry name" value="Alcohol_oxidase"/>
    <property type="match status" value="1"/>
</dbReference>
<keyword evidence="3" id="KW-0274">FAD</keyword>
<dbReference type="PANTHER" id="PTHR11552">
    <property type="entry name" value="GLUCOSE-METHANOL-CHOLINE GMC OXIDOREDUCTASE"/>
    <property type="match status" value="1"/>
</dbReference>
<comment type="cofactor">
    <cofactor evidence="3">
        <name>FAD</name>
        <dbReference type="ChEBI" id="CHEBI:57692"/>
    </cofactor>
</comment>
<dbReference type="PANTHER" id="PTHR11552:SF115">
    <property type="entry name" value="DEHYDROGENASE XPTC-RELATED"/>
    <property type="match status" value="1"/>
</dbReference>
<evidence type="ECO:0000259" key="5">
    <source>
        <dbReference type="PROSITE" id="PS00624"/>
    </source>
</evidence>
<reference evidence="6" key="2">
    <citation type="submission" date="2023-05" db="EMBL/GenBank/DDBJ databases">
        <authorList>
            <consortium name="Lawrence Berkeley National Laboratory"/>
            <person name="Steindorff A."/>
            <person name="Hensen N."/>
            <person name="Bonometti L."/>
            <person name="Westerberg I."/>
            <person name="Brannstrom I.O."/>
            <person name="Guillou S."/>
            <person name="Cros-Aarteil S."/>
            <person name="Calhoun S."/>
            <person name="Haridas S."/>
            <person name="Kuo A."/>
            <person name="Mondo S."/>
            <person name="Pangilinan J."/>
            <person name="Riley R."/>
            <person name="Labutti K."/>
            <person name="Andreopoulos B."/>
            <person name="Lipzen A."/>
            <person name="Chen C."/>
            <person name="Yanf M."/>
            <person name="Daum C."/>
            <person name="Ng V."/>
            <person name="Clum A."/>
            <person name="Ohm R."/>
            <person name="Martin F."/>
            <person name="Silar P."/>
            <person name="Natvig D."/>
            <person name="Lalanne C."/>
            <person name="Gautier V."/>
            <person name="Ament-Velasquez S.L."/>
            <person name="Kruys A."/>
            <person name="Hutchinson M.I."/>
            <person name="Powell A.J."/>
            <person name="Barry K."/>
            <person name="Miller A.N."/>
            <person name="Grigoriev I.V."/>
            <person name="Debuchy R."/>
            <person name="Gladieux P."/>
            <person name="Thoren M.H."/>
            <person name="Johannesson H."/>
        </authorList>
    </citation>
    <scope>NUCLEOTIDE SEQUENCE</scope>
    <source>
        <strain evidence="6">PSN293</strain>
    </source>
</reference>
<feature type="binding site" evidence="3">
    <location>
        <position position="242"/>
    </location>
    <ligand>
        <name>FAD</name>
        <dbReference type="ChEBI" id="CHEBI:57692"/>
    </ligand>
</feature>
<dbReference type="Proteomes" id="UP001301769">
    <property type="component" value="Unassembled WGS sequence"/>
</dbReference>
<evidence type="ECO:0000313" key="7">
    <source>
        <dbReference type="Proteomes" id="UP001301769"/>
    </source>
</evidence>
<dbReference type="SUPFAM" id="SSF54373">
    <property type="entry name" value="FAD-linked reductases, C-terminal domain"/>
    <property type="match status" value="1"/>
</dbReference>
<dbReference type="Pfam" id="PF05199">
    <property type="entry name" value="GMC_oxred_C"/>
    <property type="match status" value="1"/>
</dbReference>
<evidence type="ECO:0000313" key="6">
    <source>
        <dbReference type="EMBL" id="KAK4209703.1"/>
    </source>
</evidence>
<dbReference type="InterPro" id="IPR012132">
    <property type="entry name" value="GMC_OxRdtase"/>
</dbReference>
<dbReference type="GO" id="GO:0044550">
    <property type="term" value="P:secondary metabolite biosynthetic process"/>
    <property type="evidence" value="ECO:0007669"/>
    <property type="project" value="TreeGrafter"/>
</dbReference>
<keyword evidence="3" id="KW-0285">Flavoprotein</keyword>
<evidence type="ECO:0000256" key="2">
    <source>
        <dbReference type="PIRSR" id="PIRSR000137-1"/>
    </source>
</evidence>
<dbReference type="AlphaFoldDB" id="A0AAN6XZC2"/>
<feature type="chain" id="PRO_5042928255" description="Glucose-methanol-choline oxidoreductase N-terminal domain-containing protein" evidence="4">
    <location>
        <begin position="21"/>
        <end position="601"/>
    </location>
</feature>
<organism evidence="6 7">
    <name type="scientific">Rhypophila decipiens</name>
    <dbReference type="NCBI Taxonomy" id="261697"/>
    <lineage>
        <taxon>Eukaryota</taxon>
        <taxon>Fungi</taxon>
        <taxon>Dikarya</taxon>
        <taxon>Ascomycota</taxon>
        <taxon>Pezizomycotina</taxon>
        <taxon>Sordariomycetes</taxon>
        <taxon>Sordariomycetidae</taxon>
        <taxon>Sordariales</taxon>
        <taxon>Naviculisporaceae</taxon>
        <taxon>Rhypophila</taxon>
    </lineage>
</organism>
<comment type="caution">
    <text evidence="6">The sequence shown here is derived from an EMBL/GenBank/DDBJ whole genome shotgun (WGS) entry which is preliminary data.</text>
</comment>
<dbReference type="Gene3D" id="3.30.560.10">
    <property type="entry name" value="Glucose Oxidase, domain 3"/>
    <property type="match status" value="1"/>
</dbReference>
<evidence type="ECO:0000256" key="3">
    <source>
        <dbReference type="PIRSR" id="PIRSR000137-2"/>
    </source>
</evidence>
<name>A0AAN6XZC2_9PEZI</name>
<keyword evidence="7" id="KW-1185">Reference proteome</keyword>
<dbReference type="Pfam" id="PF00732">
    <property type="entry name" value="GMC_oxred_N"/>
    <property type="match status" value="1"/>
</dbReference>
<dbReference type="EMBL" id="MU858196">
    <property type="protein sequence ID" value="KAK4209703.1"/>
    <property type="molecule type" value="Genomic_DNA"/>
</dbReference>